<evidence type="ECO:0000256" key="1">
    <source>
        <dbReference type="ARBA" id="ARBA00023125"/>
    </source>
</evidence>
<keyword evidence="1" id="KW-0238">DNA-binding</keyword>
<feature type="region of interest" description="Disordered" evidence="2">
    <location>
        <begin position="265"/>
        <end position="284"/>
    </location>
</feature>
<evidence type="ECO:0000256" key="2">
    <source>
        <dbReference type="SAM" id="MobiDB-lite"/>
    </source>
</evidence>
<keyword evidence="4" id="KW-1185">Reference proteome</keyword>
<proteinExistence type="predicted"/>
<sequence length="424" mass="45880">MMPAAHVVVPLGLLHMGRLQGWFTRLRIDPVRQKTRIISVPPSVGADLAHWGNPLNLDRGTSPQQTYVTRLSVHRRITVRVGRDVSVSGGGSTVDRPHVSPHKCAGALHTVEGDTALRSSAAGSARSDPHRQQSCSSQYKWPGRCALCSAAEHWQAAAVLGAHKPALRQSSVHPWHPEQRSRHHVHGGSPAQRLEPPSRSDLSDLEQIQQSSSGSVCYMGERTVPAVFLTESEGGSTIRSGRLCSQPVAKNAPLRFLSGSADPAALRPGSQRAAISDPRSPQAHRRFVVPKSAAAAVRLRVAVAVEGGCDPLSRRGDQELPRDRPESLSLAAERERLEKLGLPQEVVQAFEHQCATKGVDPISCPLACILSFLQQLMNRNLAFSAIKTYAAAISSCHEGFGDRTATDETVSKRLWADTDQCHAH</sequence>
<dbReference type="InterPro" id="IPR010998">
    <property type="entry name" value="Integrase_recombinase_N"/>
</dbReference>
<accession>A0ABU7CIF0</accession>
<feature type="region of interest" description="Disordered" evidence="2">
    <location>
        <begin position="170"/>
        <end position="206"/>
    </location>
</feature>
<dbReference type="EMBL" id="JAHUTI010094277">
    <property type="protein sequence ID" value="MED6262742.1"/>
    <property type="molecule type" value="Genomic_DNA"/>
</dbReference>
<comment type="caution">
    <text evidence="3">The sequence shown here is derived from an EMBL/GenBank/DDBJ whole genome shotgun (WGS) entry which is preliminary data.</text>
</comment>
<dbReference type="SUPFAM" id="SSF47823">
    <property type="entry name" value="lambda integrase-like, N-terminal domain"/>
    <property type="match status" value="1"/>
</dbReference>
<evidence type="ECO:0000313" key="4">
    <source>
        <dbReference type="Proteomes" id="UP001345963"/>
    </source>
</evidence>
<organism evidence="3 4">
    <name type="scientific">Ataeniobius toweri</name>
    <dbReference type="NCBI Taxonomy" id="208326"/>
    <lineage>
        <taxon>Eukaryota</taxon>
        <taxon>Metazoa</taxon>
        <taxon>Chordata</taxon>
        <taxon>Craniata</taxon>
        <taxon>Vertebrata</taxon>
        <taxon>Euteleostomi</taxon>
        <taxon>Actinopterygii</taxon>
        <taxon>Neopterygii</taxon>
        <taxon>Teleostei</taxon>
        <taxon>Neoteleostei</taxon>
        <taxon>Acanthomorphata</taxon>
        <taxon>Ovalentaria</taxon>
        <taxon>Atherinomorphae</taxon>
        <taxon>Cyprinodontiformes</taxon>
        <taxon>Goodeidae</taxon>
        <taxon>Ataeniobius</taxon>
    </lineage>
</organism>
<reference evidence="3 4" key="1">
    <citation type="submission" date="2021-07" db="EMBL/GenBank/DDBJ databases">
        <authorList>
            <person name="Palmer J.M."/>
        </authorList>
    </citation>
    <scope>NUCLEOTIDE SEQUENCE [LARGE SCALE GENOMIC DNA]</scope>
    <source>
        <strain evidence="3 4">AT_MEX2019</strain>
        <tissue evidence="3">Muscle</tissue>
    </source>
</reference>
<dbReference type="Gene3D" id="1.10.150.130">
    <property type="match status" value="1"/>
</dbReference>
<dbReference type="Proteomes" id="UP001345963">
    <property type="component" value="Unassembled WGS sequence"/>
</dbReference>
<protein>
    <submittedName>
        <fullName evidence="3">Uncharacterized protein</fullName>
    </submittedName>
</protein>
<name>A0ABU7CIF0_9TELE</name>
<gene>
    <name evidence="3" type="ORF">ATANTOWER_025104</name>
</gene>
<evidence type="ECO:0000313" key="3">
    <source>
        <dbReference type="EMBL" id="MED6262742.1"/>
    </source>
</evidence>